<feature type="domain" description="Helicase-associated" evidence="1">
    <location>
        <begin position="41"/>
        <end position="101"/>
    </location>
</feature>
<accession>A0A2S5IV27</accession>
<gene>
    <name evidence="2" type="ORF">C4K88_11625</name>
</gene>
<name>A0A2S5IV27_9MICC</name>
<dbReference type="PANTHER" id="PTHR33418:SF1">
    <property type="entry name" value="HELICASE-ASSOCIATED DOMAIN-CONTAINING PROTEIN"/>
    <property type="match status" value="1"/>
</dbReference>
<comment type="caution">
    <text evidence="2">The sequence shown here is derived from an EMBL/GenBank/DDBJ whole genome shotgun (WGS) entry which is preliminary data.</text>
</comment>
<dbReference type="Proteomes" id="UP000239297">
    <property type="component" value="Unassembled WGS sequence"/>
</dbReference>
<evidence type="ECO:0000259" key="1">
    <source>
        <dbReference type="Pfam" id="PF03457"/>
    </source>
</evidence>
<dbReference type="Pfam" id="PF03457">
    <property type="entry name" value="HA"/>
    <property type="match status" value="1"/>
</dbReference>
<sequence length="182" mass="21414">MAGVDREIRRNPGWLDGCLLVHVQPVWDGAAAKKFARNRNRVWWQHYRHVAAHMRERGGALPAQNESVRARGLYRWLEAQRRQHDAGNLTQDRIEALDALGEWRGTRRGNPDALWASRPEQVRQFHAEKGRFPVYTPQRRPEEKALATRLHRQRTWARNGRLRHDRHQHLDRVLPGWSTPTS</sequence>
<dbReference type="EMBL" id="PRKW01000005">
    <property type="protein sequence ID" value="PPB48400.1"/>
    <property type="molecule type" value="Genomic_DNA"/>
</dbReference>
<evidence type="ECO:0000313" key="3">
    <source>
        <dbReference type="Proteomes" id="UP000239297"/>
    </source>
</evidence>
<dbReference type="PANTHER" id="PTHR33418">
    <property type="entry name" value="HELICASE-ASSOCIATED"/>
    <property type="match status" value="1"/>
</dbReference>
<dbReference type="Gene3D" id="6.10.140.530">
    <property type="match status" value="2"/>
</dbReference>
<keyword evidence="3" id="KW-1185">Reference proteome</keyword>
<organism evidence="2 3">
    <name type="scientific">Arthrobacter pityocampae</name>
    <dbReference type="NCBI Taxonomy" id="547334"/>
    <lineage>
        <taxon>Bacteria</taxon>
        <taxon>Bacillati</taxon>
        <taxon>Actinomycetota</taxon>
        <taxon>Actinomycetes</taxon>
        <taxon>Micrococcales</taxon>
        <taxon>Micrococcaceae</taxon>
        <taxon>Arthrobacter</taxon>
    </lineage>
</organism>
<protein>
    <recommendedName>
        <fullName evidence="1">Helicase-associated domain-containing protein</fullName>
    </recommendedName>
</protein>
<dbReference type="InterPro" id="IPR005114">
    <property type="entry name" value="Helicase_assoc"/>
</dbReference>
<proteinExistence type="predicted"/>
<reference evidence="2 3" key="1">
    <citation type="journal article" date="2014" name="Int. J. Syst. Evol. Microbiol.">
        <title>Arthrobacter pityocampae sp. nov., isolated from Thaumetopoea pityocampa (Lep., Thaumetopoeidae).</title>
        <authorList>
            <person name="Ince I.A."/>
            <person name="Demirbag Z."/>
            <person name="Kati H."/>
        </authorList>
    </citation>
    <scope>NUCLEOTIDE SEQUENCE [LARGE SCALE GENOMIC DNA]</scope>
    <source>
        <strain evidence="2 3">Tp2</strain>
    </source>
</reference>
<evidence type="ECO:0000313" key="2">
    <source>
        <dbReference type="EMBL" id="PPB48400.1"/>
    </source>
</evidence>
<dbReference type="AlphaFoldDB" id="A0A2S5IV27"/>